<evidence type="ECO:0000259" key="9">
    <source>
        <dbReference type="SMART" id="SM00852"/>
    </source>
</evidence>
<dbReference type="InterPro" id="IPR036688">
    <property type="entry name" value="MoeA_C_domain_IV_sf"/>
</dbReference>
<feature type="region of interest" description="Disordered" evidence="8">
    <location>
        <begin position="324"/>
        <end position="376"/>
    </location>
</feature>
<dbReference type="RefSeq" id="WP_344363566.1">
    <property type="nucleotide sequence ID" value="NZ_BAAAQB010000019.1"/>
</dbReference>
<dbReference type="InterPro" id="IPR038987">
    <property type="entry name" value="MoeA-like"/>
</dbReference>
<dbReference type="Gene3D" id="2.170.190.11">
    <property type="entry name" value="Molybdopterin biosynthesis moea protein, domain 3"/>
    <property type="match status" value="1"/>
</dbReference>
<evidence type="ECO:0000256" key="4">
    <source>
        <dbReference type="ARBA" id="ARBA00022505"/>
    </source>
</evidence>
<dbReference type="Pfam" id="PF00994">
    <property type="entry name" value="MoCF_biosynth"/>
    <property type="match status" value="1"/>
</dbReference>
<dbReference type="SUPFAM" id="SSF53218">
    <property type="entry name" value="Molybdenum cofactor biosynthesis proteins"/>
    <property type="match status" value="1"/>
</dbReference>
<feature type="compositionally biased region" description="Low complexity" evidence="8">
    <location>
        <begin position="335"/>
        <end position="376"/>
    </location>
</feature>
<dbReference type="PANTHER" id="PTHR10192:SF5">
    <property type="entry name" value="GEPHYRIN"/>
    <property type="match status" value="1"/>
</dbReference>
<keyword evidence="7" id="KW-0479">Metal-binding</keyword>
<dbReference type="PANTHER" id="PTHR10192">
    <property type="entry name" value="MOLYBDOPTERIN BIOSYNTHESIS PROTEIN"/>
    <property type="match status" value="1"/>
</dbReference>
<protein>
    <recommendedName>
        <fullName evidence="7">Molybdopterin molybdenumtransferase</fullName>
        <ecNumber evidence="7">2.10.1.1</ecNumber>
    </recommendedName>
</protein>
<comment type="similarity">
    <text evidence="3 7">Belongs to the MoeA family.</text>
</comment>
<dbReference type="SMART" id="SM00852">
    <property type="entry name" value="MoCF_biosynth"/>
    <property type="match status" value="1"/>
</dbReference>
<dbReference type="InterPro" id="IPR036135">
    <property type="entry name" value="MoeA_linker/N_sf"/>
</dbReference>
<evidence type="ECO:0000256" key="7">
    <source>
        <dbReference type="RuleBase" id="RU365090"/>
    </source>
</evidence>
<dbReference type="PROSITE" id="PS01078">
    <property type="entry name" value="MOCF_BIOSYNTHESIS_1"/>
    <property type="match status" value="1"/>
</dbReference>
<dbReference type="InterPro" id="IPR008284">
    <property type="entry name" value="MoCF_biosynth_CS"/>
</dbReference>
<keyword evidence="11" id="KW-1185">Reference proteome</keyword>
<keyword evidence="5 7" id="KW-0501">Molybdenum cofactor biosynthesis</keyword>
<name>A0ABP5KJ98_9MICC</name>
<reference evidence="11" key="1">
    <citation type="journal article" date="2019" name="Int. J. Syst. Evol. Microbiol.">
        <title>The Global Catalogue of Microorganisms (GCM) 10K type strain sequencing project: providing services to taxonomists for standard genome sequencing and annotation.</title>
        <authorList>
            <consortium name="The Broad Institute Genomics Platform"/>
            <consortium name="The Broad Institute Genome Sequencing Center for Infectious Disease"/>
            <person name="Wu L."/>
            <person name="Ma J."/>
        </authorList>
    </citation>
    <scope>NUCLEOTIDE SEQUENCE [LARGE SCALE GENOMIC DNA]</scope>
    <source>
        <strain evidence="11">JCM 15921</strain>
    </source>
</reference>
<accession>A0ABP5KJ98</accession>
<feature type="domain" description="MoaB/Mog" evidence="9">
    <location>
        <begin position="266"/>
        <end position="453"/>
    </location>
</feature>
<keyword evidence="7" id="KW-0460">Magnesium</keyword>
<feature type="region of interest" description="Disordered" evidence="8">
    <location>
        <begin position="1"/>
        <end position="90"/>
    </location>
</feature>
<comment type="caution">
    <text evidence="10">The sequence shown here is derived from an EMBL/GenBank/DDBJ whole genome shotgun (WGS) entry which is preliminary data.</text>
</comment>
<evidence type="ECO:0000256" key="6">
    <source>
        <dbReference type="ARBA" id="ARBA00047317"/>
    </source>
</evidence>
<dbReference type="Pfam" id="PF03454">
    <property type="entry name" value="MoeA_C"/>
    <property type="match status" value="1"/>
</dbReference>
<dbReference type="InterPro" id="IPR005111">
    <property type="entry name" value="MoeA_C_domain_IV"/>
</dbReference>
<dbReference type="Gene3D" id="3.40.980.10">
    <property type="entry name" value="MoaB/Mog-like domain"/>
    <property type="match status" value="1"/>
</dbReference>
<sequence length="570" mass="57065">MTPAAPDGSGPTSVPRGNNVDGGAGDSGAGDSFEDGLEAVPGDPQAGALDAHTPDSAGPGIAGHDAADQDAAGQDSADKDAADQDSADVQHRHLAHTWQEARQLAFDCATPIPAAPVPLRQALGRTLAADVVALQDMPHYASSAMDGWAVNGSGPWILAEPNQRLAPHQASRIATGGLIPAGAKAVLRSESGVIGTDEDGLPVLKLGGSAKPGDPRNGDHIRKAGEEAAAGDVLIKRGAVLNPAHLALAALAGNDTLPVLGKALVRLVLTGSEVVTSGLPAPGQVRDTFGPQLAAVVGMLGGICTEEVKIGDTYAEWLAALEDGEPVPAGGGQPSGQSSGQPSSQSSSASDIPFRDASGGRSAAPPAADPAAESLPADVVITTGGTGRSATDHLRRSVDELGGRLLIDGIAMRPGHPAVLAELPDGRYILGLPGNPLAAMMALSTIGAPLLAALGHCSIPPLSEVPCGSTIDADPGRTRLMPFRLLYGMASPAQHTGPGMMRGLAAADGVLVVPPHGVQLGELVPAFALPWGTPLPDAAAASGTPKPAAKRTARKTSTSDGPVDWSALLG</sequence>
<comment type="cofactor">
    <cofactor evidence="7">
        <name>Mg(2+)</name>
        <dbReference type="ChEBI" id="CHEBI:18420"/>
    </cofactor>
</comment>
<evidence type="ECO:0000313" key="10">
    <source>
        <dbReference type="EMBL" id="GAA2131578.1"/>
    </source>
</evidence>
<dbReference type="InterPro" id="IPR005110">
    <property type="entry name" value="MoeA_linker/N"/>
</dbReference>
<evidence type="ECO:0000256" key="3">
    <source>
        <dbReference type="ARBA" id="ARBA00010763"/>
    </source>
</evidence>
<dbReference type="Pfam" id="PF03453">
    <property type="entry name" value="MoeA_N"/>
    <property type="match status" value="1"/>
</dbReference>
<comment type="pathway">
    <text evidence="2 7">Cofactor biosynthesis; molybdopterin biosynthesis.</text>
</comment>
<dbReference type="Proteomes" id="UP001500102">
    <property type="component" value="Unassembled WGS sequence"/>
</dbReference>
<evidence type="ECO:0000256" key="8">
    <source>
        <dbReference type="SAM" id="MobiDB-lite"/>
    </source>
</evidence>
<feature type="compositionally biased region" description="Low complexity" evidence="8">
    <location>
        <begin position="538"/>
        <end position="547"/>
    </location>
</feature>
<evidence type="ECO:0000256" key="5">
    <source>
        <dbReference type="ARBA" id="ARBA00023150"/>
    </source>
</evidence>
<dbReference type="SUPFAM" id="SSF63867">
    <property type="entry name" value="MoeA C-terminal domain-like"/>
    <property type="match status" value="1"/>
</dbReference>
<gene>
    <name evidence="10" type="ORF">GCM10009825_13260</name>
</gene>
<dbReference type="SUPFAM" id="SSF63882">
    <property type="entry name" value="MoeA N-terminal region -like"/>
    <property type="match status" value="1"/>
</dbReference>
<comment type="catalytic activity">
    <reaction evidence="6">
        <text>adenylyl-molybdopterin + molybdate = Mo-molybdopterin + AMP + H(+)</text>
        <dbReference type="Rhea" id="RHEA:35047"/>
        <dbReference type="ChEBI" id="CHEBI:15378"/>
        <dbReference type="ChEBI" id="CHEBI:36264"/>
        <dbReference type="ChEBI" id="CHEBI:62727"/>
        <dbReference type="ChEBI" id="CHEBI:71302"/>
        <dbReference type="ChEBI" id="CHEBI:456215"/>
        <dbReference type="EC" id="2.10.1.1"/>
    </reaction>
</comment>
<evidence type="ECO:0000313" key="11">
    <source>
        <dbReference type="Proteomes" id="UP001500102"/>
    </source>
</evidence>
<keyword evidence="7" id="KW-0808">Transferase</keyword>
<dbReference type="EC" id="2.10.1.1" evidence="7"/>
<comment type="function">
    <text evidence="1 7">Catalyzes the insertion of molybdate into adenylated molybdopterin with the concomitant release of AMP.</text>
</comment>
<feature type="region of interest" description="Disordered" evidence="8">
    <location>
        <begin position="538"/>
        <end position="570"/>
    </location>
</feature>
<dbReference type="CDD" id="cd00887">
    <property type="entry name" value="MoeA"/>
    <property type="match status" value="1"/>
</dbReference>
<evidence type="ECO:0000256" key="2">
    <source>
        <dbReference type="ARBA" id="ARBA00005046"/>
    </source>
</evidence>
<keyword evidence="4 7" id="KW-0500">Molybdenum</keyword>
<evidence type="ECO:0000256" key="1">
    <source>
        <dbReference type="ARBA" id="ARBA00002901"/>
    </source>
</evidence>
<organism evidence="10 11">
    <name type="scientific">Arthrobacter humicola</name>
    <dbReference type="NCBI Taxonomy" id="409291"/>
    <lineage>
        <taxon>Bacteria</taxon>
        <taxon>Bacillati</taxon>
        <taxon>Actinomycetota</taxon>
        <taxon>Actinomycetes</taxon>
        <taxon>Micrococcales</taxon>
        <taxon>Micrococcaceae</taxon>
        <taxon>Arthrobacter</taxon>
    </lineage>
</organism>
<dbReference type="InterPro" id="IPR036425">
    <property type="entry name" value="MoaB/Mog-like_dom_sf"/>
</dbReference>
<dbReference type="InterPro" id="IPR001453">
    <property type="entry name" value="MoaB/Mog_dom"/>
</dbReference>
<dbReference type="EMBL" id="BAAAQB010000019">
    <property type="protein sequence ID" value="GAA2131578.1"/>
    <property type="molecule type" value="Genomic_DNA"/>
</dbReference>
<proteinExistence type="inferred from homology"/>